<reference evidence="1" key="1">
    <citation type="submission" date="2021-01" db="EMBL/GenBank/DDBJ databases">
        <title>Whole genome shotgun sequence of Rhizocola hellebori NBRC 109834.</title>
        <authorList>
            <person name="Komaki H."/>
            <person name="Tamura T."/>
        </authorList>
    </citation>
    <scope>NUCLEOTIDE SEQUENCE</scope>
    <source>
        <strain evidence="1">NBRC 109834</strain>
    </source>
</reference>
<proteinExistence type="predicted"/>
<keyword evidence="2" id="KW-1185">Reference proteome</keyword>
<protein>
    <submittedName>
        <fullName evidence="1">Uncharacterized protein</fullName>
    </submittedName>
</protein>
<organism evidence="1 2">
    <name type="scientific">Rhizocola hellebori</name>
    <dbReference type="NCBI Taxonomy" id="1392758"/>
    <lineage>
        <taxon>Bacteria</taxon>
        <taxon>Bacillati</taxon>
        <taxon>Actinomycetota</taxon>
        <taxon>Actinomycetes</taxon>
        <taxon>Micromonosporales</taxon>
        <taxon>Micromonosporaceae</taxon>
        <taxon>Rhizocola</taxon>
    </lineage>
</organism>
<evidence type="ECO:0000313" key="1">
    <source>
        <dbReference type="EMBL" id="GIH07500.1"/>
    </source>
</evidence>
<comment type="caution">
    <text evidence="1">The sequence shown here is derived from an EMBL/GenBank/DDBJ whole genome shotgun (WGS) entry which is preliminary data.</text>
</comment>
<dbReference type="RefSeq" id="WP_203911289.1">
    <property type="nucleotide sequence ID" value="NZ_BONY01000037.1"/>
</dbReference>
<dbReference type="Proteomes" id="UP000612899">
    <property type="component" value="Unassembled WGS sequence"/>
</dbReference>
<dbReference type="EMBL" id="BONY01000037">
    <property type="protein sequence ID" value="GIH07500.1"/>
    <property type="molecule type" value="Genomic_DNA"/>
</dbReference>
<dbReference type="AlphaFoldDB" id="A0A8J3QBF5"/>
<gene>
    <name evidence="1" type="ORF">Rhe02_55670</name>
</gene>
<accession>A0A8J3QBF5</accession>
<name>A0A8J3QBF5_9ACTN</name>
<sequence length="140" mass="14890">MTILSAEALLAKRDSTTTTGFPEEVVPIPGLGEVRVRGLSRFEAMHVQGLPNAIAREIETVSLAMVEPAMTTAQVKEWMKTGGAGEFEPVSQKIQKLSGMDKGAAKQAYRDFEVDPGSEFRVLPGAEAVDDGGAVTDPAE</sequence>
<evidence type="ECO:0000313" key="2">
    <source>
        <dbReference type="Proteomes" id="UP000612899"/>
    </source>
</evidence>